<gene>
    <name evidence="2" type="ORF">ACFO3O_02915</name>
</gene>
<protein>
    <submittedName>
        <fullName evidence="2">MerR family transcriptional regulator</fullName>
    </submittedName>
</protein>
<dbReference type="RefSeq" id="WP_261374445.1">
    <property type="nucleotide sequence ID" value="NZ_JBHSFV010000001.1"/>
</dbReference>
<name>A0ABV9HUY8_9FLAO</name>
<evidence type="ECO:0000259" key="1">
    <source>
        <dbReference type="Pfam" id="PF13411"/>
    </source>
</evidence>
<evidence type="ECO:0000313" key="2">
    <source>
        <dbReference type="EMBL" id="MFC4632840.1"/>
    </source>
</evidence>
<accession>A0ABV9HUY8</accession>
<reference evidence="3" key="1">
    <citation type="journal article" date="2019" name="Int. J. Syst. Evol. Microbiol.">
        <title>The Global Catalogue of Microorganisms (GCM) 10K type strain sequencing project: providing services to taxonomists for standard genome sequencing and annotation.</title>
        <authorList>
            <consortium name="The Broad Institute Genomics Platform"/>
            <consortium name="The Broad Institute Genome Sequencing Center for Infectious Disease"/>
            <person name="Wu L."/>
            <person name="Ma J."/>
        </authorList>
    </citation>
    <scope>NUCLEOTIDE SEQUENCE [LARGE SCALE GENOMIC DNA]</scope>
    <source>
        <strain evidence="3">YJ-61-S</strain>
    </source>
</reference>
<comment type="caution">
    <text evidence="2">The sequence shown here is derived from an EMBL/GenBank/DDBJ whole genome shotgun (WGS) entry which is preliminary data.</text>
</comment>
<dbReference type="Proteomes" id="UP001596043">
    <property type="component" value="Unassembled WGS sequence"/>
</dbReference>
<organism evidence="2 3">
    <name type="scientific">Dokdonia ponticola</name>
    <dbReference type="NCBI Taxonomy" id="2041041"/>
    <lineage>
        <taxon>Bacteria</taxon>
        <taxon>Pseudomonadati</taxon>
        <taxon>Bacteroidota</taxon>
        <taxon>Flavobacteriia</taxon>
        <taxon>Flavobacteriales</taxon>
        <taxon>Flavobacteriaceae</taxon>
        <taxon>Dokdonia</taxon>
    </lineage>
</organism>
<dbReference type="SUPFAM" id="SSF46955">
    <property type="entry name" value="Putative DNA-binding domain"/>
    <property type="match status" value="1"/>
</dbReference>
<dbReference type="Gene3D" id="1.10.1660.10">
    <property type="match status" value="1"/>
</dbReference>
<proteinExistence type="predicted"/>
<sequence>MKKEHTDYSNLLRLLNEKEYANKYIVNAERRMITHWQDIGLFQDKRNTSAGWNKFSLIDILWMGIIIEYRNLGFPNEKIKPVRQFLFEETKIDNLKVSKLEYATIQVLAFAKALYLITDIAGNIYLADDYEYVKLLQQGKVTNHIVLNLNQVVKENISVLFSEPNFNAFAGLNKDEIQVMLILRSESYQSVQVTKKNGEIDMIEGTERISEKDRIIDILKQHEYQNIEIKQANGKVVLISRTVKQKAK</sequence>
<dbReference type="Pfam" id="PF13411">
    <property type="entry name" value="MerR_1"/>
    <property type="match status" value="1"/>
</dbReference>
<dbReference type="InterPro" id="IPR000551">
    <property type="entry name" value="MerR-type_HTH_dom"/>
</dbReference>
<dbReference type="InterPro" id="IPR009061">
    <property type="entry name" value="DNA-bd_dom_put_sf"/>
</dbReference>
<evidence type="ECO:0000313" key="3">
    <source>
        <dbReference type="Proteomes" id="UP001596043"/>
    </source>
</evidence>
<keyword evidence="3" id="KW-1185">Reference proteome</keyword>
<dbReference type="EMBL" id="JBHSFV010000001">
    <property type="protein sequence ID" value="MFC4632840.1"/>
    <property type="molecule type" value="Genomic_DNA"/>
</dbReference>
<feature type="domain" description="HTH merR-type" evidence="1">
    <location>
        <begin position="29"/>
        <end position="82"/>
    </location>
</feature>